<dbReference type="STRING" id="767434.Fraau_3079"/>
<keyword evidence="1" id="KW-0732">Signal</keyword>
<dbReference type="PANTHER" id="PTHR34700:SF4">
    <property type="entry name" value="PHAGE-LIKE ELEMENT PBSX PROTEIN XKDP"/>
    <property type="match status" value="1"/>
</dbReference>
<dbReference type="SUPFAM" id="SSF54106">
    <property type="entry name" value="LysM domain"/>
    <property type="match status" value="1"/>
</dbReference>
<name>H8L3N7_FRAAD</name>
<accession>H8L3N7</accession>
<dbReference type="HOGENOM" id="CLU_050533_1_1_6"/>
<organism evidence="3 4">
    <name type="scientific">Frateuria aurantia (strain ATCC 33424 / DSM 6220 / KCTC 2777 / LMG 1558 / NBRC 3245 / NCIMB 13370)</name>
    <name type="common">Acetobacter aurantius</name>
    <dbReference type="NCBI Taxonomy" id="767434"/>
    <lineage>
        <taxon>Bacteria</taxon>
        <taxon>Pseudomonadati</taxon>
        <taxon>Pseudomonadota</taxon>
        <taxon>Gammaproteobacteria</taxon>
        <taxon>Lysobacterales</taxon>
        <taxon>Rhodanobacteraceae</taxon>
        <taxon>Frateuria</taxon>
    </lineage>
</organism>
<dbReference type="EMBL" id="CP003350">
    <property type="protein sequence ID" value="AFC87406.1"/>
    <property type="molecule type" value="Genomic_DNA"/>
</dbReference>
<evidence type="ECO:0000313" key="3">
    <source>
        <dbReference type="EMBL" id="AFC87406.1"/>
    </source>
</evidence>
<dbReference type="Proteomes" id="UP000005234">
    <property type="component" value="Chromosome"/>
</dbReference>
<proteinExistence type="predicted"/>
<sequence>MRSKLIGLAACCSLALAAFAVQAQAQLKHGHPASYTVQRGDTLWSIAARFLDKPWLWPELWQRNPQVQDPHRIYPGDTLSLETSFASPVPQLRLEPGIRTEAAPIPAIPLDELQTFLKDVRIDDIETVRHAAYVVALEQQHMGASAGEKLYVRGLQTLPGQHWAIVRPTHLIRGFDQDASGRVHSKKGHPLDADARMVRTDWSEDAREDGHLLRGREVGVELDVVGTAEALAGGDPASLLLQSSSEEVVPGDRVIPVDNMAYDPVYYPHPARQAIPGAQVIALSDALAAVGRNQVVAISIGRLDGADNGQTWSVFHPGARIHDPVRGGSITLPREFSGHLMIFRTFAHVSYALIMDGTAPITLNDELQPPE</sequence>
<dbReference type="Gene3D" id="3.10.350.10">
    <property type="entry name" value="LysM domain"/>
    <property type="match status" value="1"/>
</dbReference>
<dbReference type="OrthoDB" id="9765158at2"/>
<dbReference type="KEGG" id="fau:Fraau_3079"/>
<dbReference type="eggNOG" id="COG1652">
    <property type="taxonomic scope" value="Bacteria"/>
</dbReference>
<keyword evidence="4" id="KW-1185">Reference proteome</keyword>
<dbReference type="InterPro" id="IPR036779">
    <property type="entry name" value="LysM_dom_sf"/>
</dbReference>
<dbReference type="InterPro" id="IPR052196">
    <property type="entry name" value="Bact_Kbp"/>
</dbReference>
<dbReference type="RefSeq" id="WP_014404409.1">
    <property type="nucleotide sequence ID" value="NC_017033.1"/>
</dbReference>
<dbReference type="PANTHER" id="PTHR34700">
    <property type="entry name" value="POTASSIUM BINDING PROTEIN KBP"/>
    <property type="match status" value="1"/>
</dbReference>
<evidence type="ECO:0000313" key="4">
    <source>
        <dbReference type="Proteomes" id="UP000005234"/>
    </source>
</evidence>
<feature type="chain" id="PRO_5003613444" evidence="1">
    <location>
        <begin position="24"/>
        <end position="371"/>
    </location>
</feature>
<evidence type="ECO:0000259" key="2">
    <source>
        <dbReference type="PROSITE" id="PS51782"/>
    </source>
</evidence>
<feature type="domain" description="LysM" evidence="2">
    <location>
        <begin position="33"/>
        <end position="81"/>
    </location>
</feature>
<dbReference type="CDD" id="cd00118">
    <property type="entry name" value="LysM"/>
    <property type="match status" value="1"/>
</dbReference>
<dbReference type="Pfam" id="PF01476">
    <property type="entry name" value="LysM"/>
    <property type="match status" value="1"/>
</dbReference>
<feature type="signal peptide" evidence="1">
    <location>
        <begin position="1"/>
        <end position="23"/>
    </location>
</feature>
<protein>
    <submittedName>
        <fullName evidence="3">LysM domain-containing protein</fullName>
    </submittedName>
</protein>
<evidence type="ECO:0000256" key="1">
    <source>
        <dbReference type="SAM" id="SignalP"/>
    </source>
</evidence>
<dbReference type="AlphaFoldDB" id="H8L3N7"/>
<dbReference type="PROSITE" id="PS51782">
    <property type="entry name" value="LYSM"/>
    <property type="match status" value="1"/>
</dbReference>
<dbReference type="InterPro" id="IPR018392">
    <property type="entry name" value="LysM"/>
</dbReference>
<gene>
    <name evidence="3" type="ordered locus">Fraau_3079</name>
</gene>
<reference evidence="3" key="1">
    <citation type="submission" date="2012-02" db="EMBL/GenBank/DDBJ databases">
        <title>The complete genome of Frateuria aurantia DSM 6220.</title>
        <authorList>
            <consortium name="US DOE Joint Genome Institute (JGI-PGF)"/>
            <person name="Lucas S."/>
            <person name="Copeland A."/>
            <person name="Lapidus A."/>
            <person name="Glavina del Rio T."/>
            <person name="Dalin E."/>
            <person name="Tice H."/>
            <person name="Bruce D."/>
            <person name="Goodwin L."/>
            <person name="Pitluck S."/>
            <person name="Peters L."/>
            <person name="Ovchinnikova G."/>
            <person name="Teshima H."/>
            <person name="Kyrpides N."/>
            <person name="Mavromatis K."/>
            <person name="Ivanova N."/>
            <person name="Brettin T."/>
            <person name="Detter J.C."/>
            <person name="Han C."/>
            <person name="Larimer F."/>
            <person name="Land M."/>
            <person name="Hauser L."/>
            <person name="Markowitz V."/>
            <person name="Cheng J.-F."/>
            <person name="Hugenholtz P."/>
            <person name="Woyke T."/>
            <person name="Wu D."/>
            <person name="Brambilla E."/>
            <person name="Klenk H.-P."/>
            <person name="Eisen J.A."/>
        </authorList>
    </citation>
    <scope>NUCLEOTIDE SEQUENCE</scope>
    <source>
        <strain evidence="3">DSM 6220</strain>
    </source>
</reference>
<dbReference type="SMART" id="SM00257">
    <property type="entry name" value="LysM"/>
    <property type="match status" value="1"/>
</dbReference>